<evidence type="ECO:0000313" key="2">
    <source>
        <dbReference type="Proteomes" id="UP001140560"/>
    </source>
</evidence>
<gene>
    <name evidence="1" type="ORF">N0V83_006743</name>
</gene>
<protein>
    <submittedName>
        <fullName evidence="1">Uncharacterized protein</fullName>
    </submittedName>
</protein>
<comment type="caution">
    <text evidence="1">The sequence shown here is derived from an EMBL/GenBank/DDBJ whole genome shotgun (WGS) entry which is preliminary data.</text>
</comment>
<dbReference type="OrthoDB" id="72726at2759"/>
<dbReference type="EMBL" id="JAPEUY010000011">
    <property type="protein sequence ID" value="KAJ4368386.1"/>
    <property type="molecule type" value="Genomic_DNA"/>
</dbReference>
<organism evidence="1 2">
    <name type="scientific">Neocucurbitaria cava</name>
    <dbReference type="NCBI Taxonomy" id="798079"/>
    <lineage>
        <taxon>Eukaryota</taxon>
        <taxon>Fungi</taxon>
        <taxon>Dikarya</taxon>
        <taxon>Ascomycota</taxon>
        <taxon>Pezizomycotina</taxon>
        <taxon>Dothideomycetes</taxon>
        <taxon>Pleosporomycetidae</taxon>
        <taxon>Pleosporales</taxon>
        <taxon>Pleosporineae</taxon>
        <taxon>Cucurbitariaceae</taxon>
        <taxon>Neocucurbitaria</taxon>
    </lineage>
</organism>
<dbReference type="Proteomes" id="UP001140560">
    <property type="component" value="Unassembled WGS sequence"/>
</dbReference>
<accession>A0A9W9CL98</accession>
<dbReference type="PANTHER" id="PTHR42085">
    <property type="entry name" value="F-BOX DOMAIN-CONTAINING PROTEIN"/>
    <property type="match status" value="1"/>
</dbReference>
<evidence type="ECO:0000313" key="1">
    <source>
        <dbReference type="EMBL" id="KAJ4368386.1"/>
    </source>
</evidence>
<keyword evidence="2" id="KW-1185">Reference proteome</keyword>
<name>A0A9W9CL98_9PLEO</name>
<dbReference type="PANTHER" id="PTHR42085:SF1">
    <property type="entry name" value="F-BOX DOMAIN-CONTAINING PROTEIN"/>
    <property type="match status" value="1"/>
</dbReference>
<proteinExistence type="predicted"/>
<dbReference type="InterPro" id="IPR038883">
    <property type="entry name" value="AN11006-like"/>
</dbReference>
<dbReference type="AlphaFoldDB" id="A0A9W9CL98"/>
<reference evidence="1" key="1">
    <citation type="submission" date="2022-10" db="EMBL/GenBank/DDBJ databases">
        <title>Tapping the CABI collections for fungal endophytes: first genome assemblies for Collariella, Neodidymelliopsis, Ascochyta clinopodiicola, Didymella pomorum, Didymosphaeria variabile, Neocosmospora piperis and Neocucurbitaria cava.</title>
        <authorList>
            <person name="Hill R."/>
        </authorList>
    </citation>
    <scope>NUCLEOTIDE SEQUENCE</scope>
    <source>
        <strain evidence="1">IMI 356814</strain>
    </source>
</reference>
<sequence length="242" mass="28432">MAVQPPLFRLPRELRDQILAYVFDDLEEPRVQFKHHVARAQQMTPPYKDLPALSRASKQLYYEATLLFLTHITPVLSDIETICWMREWLSAFSSDSAFRSIRQLAFRNFHGPDQIRGYELIAMCPNIRFLDIMFGDEYAHPGTVPTLAIKSLSSSVNAYESLDNIIAMHQLYRLVDIPKLKGLHFGFHDWDSKVSNDRARQVMAWLRAKFQAQKRHVQIECKQMWYNFDDEDEHDACCTWFD</sequence>